<reference evidence="4" key="1">
    <citation type="journal article" date="2019" name="Int. J. Syst. Evol. Microbiol.">
        <title>The Global Catalogue of Microorganisms (GCM) 10K type strain sequencing project: providing services to taxonomists for standard genome sequencing and annotation.</title>
        <authorList>
            <consortium name="The Broad Institute Genomics Platform"/>
            <consortium name="The Broad Institute Genome Sequencing Center for Infectious Disease"/>
            <person name="Wu L."/>
            <person name="Ma J."/>
        </authorList>
    </citation>
    <scope>NUCLEOTIDE SEQUENCE [LARGE SCALE GENOMIC DNA]</scope>
    <source>
        <strain evidence="4">JCM 15614</strain>
    </source>
</reference>
<dbReference type="Pfam" id="PF01557">
    <property type="entry name" value="FAA_hydrolase"/>
    <property type="match status" value="1"/>
</dbReference>
<keyword evidence="4" id="KW-1185">Reference proteome</keyword>
<dbReference type="PANTHER" id="PTHR30143">
    <property type="entry name" value="ACID HYDRATASE"/>
    <property type="match status" value="1"/>
</dbReference>
<sequence length="267" mass="27799">MDPMTRVEVARRLLDAYGTGKPIPPLTSTYDDLTLEDAYAIQLLQIEELVAAGRVVKGHKVGLTSAAMQRLLGVGEPDYGHLLDDFFHLEHAPIPLGRFLQPRIEPEVAFVLAKPLRGPGVTVHEAIAAVDFVLPALEIVDSRIEAWKIGLLDTIADNASSGAVVLGSTPTDLGAVNLRLTGAVMTRNGAVVGTGAGGAVLGSPITSLVWLANTVGARGVTLEAGHVILPGSVCAMVPVAAGDTITATFGGLGSVTARFATDREDVR</sequence>
<dbReference type="EMBL" id="BAAAVV010000002">
    <property type="protein sequence ID" value="GAA3163130.1"/>
    <property type="molecule type" value="Genomic_DNA"/>
</dbReference>
<proteinExistence type="predicted"/>
<gene>
    <name evidence="3" type="ORF">GCM10010531_13870</name>
</gene>
<feature type="domain" description="Fumarylacetoacetase-like C-terminal" evidence="2">
    <location>
        <begin position="93"/>
        <end position="259"/>
    </location>
</feature>
<dbReference type="InterPro" id="IPR050772">
    <property type="entry name" value="Hydratase-Decarb/MhpD_sf"/>
</dbReference>
<comment type="caution">
    <text evidence="3">The sequence shown here is derived from an EMBL/GenBank/DDBJ whole genome shotgun (WGS) entry which is preliminary data.</text>
</comment>
<evidence type="ECO:0000313" key="4">
    <source>
        <dbReference type="Proteomes" id="UP001499924"/>
    </source>
</evidence>
<protein>
    <submittedName>
        <fullName evidence="3">Fumarylacetoacetate hydrolase family protein</fullName>
    </submittedName>
</protein>
<organism evidence="3 4">
    <name type="scientific">Blastococcus jejuensis</name>
    <dbReference type="NCBI Taxonomy" id="351224"/>
    <lineage>
        <taxon>Bacteria</taxon>
        <taxon>Bacillati</taxon>
        <taxon>Actinomycetota</taxon>
        <taxon>Actinomycetes</taxon>
        <taxon>Geodermatophilales</taxon>
        <taxon>Geodermatophilaceae</taxon>
        <taxon>Blastococcus</taxon>
    </lineage>
</organism>
<accession>A0ABP6NZM4</accession>
<dbReference type="SUPFAM" id="SSF56529">
    <property type="entry name" value="FAH"/>
    <property type="match status" value="1"/>
</dbReference>
<dbReference type="InterPro" id="IPR011234">
    <property type="entry name" value="Fumarylacetoacetase-like_C"/>
</dbReference>
<keyword evidence="3" id="KW-0378">Hydrolase</keyword>
<evidence type="ECO:0000256" key="1">
    <source>
        <dbReference type="ARBA" id="ARBA00023239"/>
    </source>
</evidence>
<dbReference type="Proteomes" id="UP001499924">
    <property type="component" value="Unassembled WGS sequence"/>
</dbReference>
<dbReference type="Gene3D" id="3.90.850.10">
    <property type="entry name" value="Fumarylacetoacetase-like, C-terminal domain"/>
    <property type="match status" value="1"/>
</dbReference>
<evidence type="ECO:0000259" key="2">
    <source>
        <dbReference type="Pfam" id="PF01557"/>
    </source>
</evidence>
<keyword evidence="1" id="KW-0456">Lyase</keyword>
<dbReference type="PANTHER" id="PTHR30143:SF0">
    <property type="entry name" value="2-KETO-4-PENTENOATE HYDRATASE"/>
    <property type="match status" value="1"/>
</dbReference>
<evidence type="ECO:0000313" key="3">
    <source>
        <dbReference type="EMBL" id="GAA3163130.1"/>
    </source>
</evidence>
<dbReference type="InterPro" id="IPR036663">
    <property type="entry name" value="Fumarylacetoacetase_C_sf"/>
</dbReference>
<name>A0ABP6NZM4_9ACTN</name>
<dbReference type="GO" id="GO:0016787">
    <property type="term" value="F:hydrolase activity"/>
    <property type="evidence" value="ECO:0007669"/>
    <property type="project" value="UniProtKB-KW"/>
</dbReference>